<organism evidence="10 11">
    <name type="scientific">Brassica carinata</name>
    <name type="common">Ethiopian mustard</name>
    <name type="synonym">Abyssinian cabbage</name>
    <dbReference type="NCBI Taxonomy" id="52824"/>
    <lineage>
        <taxon>Eukaryota</taxon>
        <taxon>Viridiplantae</taxon>
        <taxon>Streptophyta</taxon>
        <taxon>Embryophyta</taxon>
        <taxon>Tracheophyta</taxon>
        <taxon>Spermatophyta</taxon>
        <taxon>Magnoliopsida</taxon>
        <taxon>eudicotyledons</taxon>
        <taxon>Gunneridae</taxon>
        <taxon>Pentapetalae</taxon>
        <taxon>rosids</taxon>
        <taxon>malvids</taxon>
        <taxon>Brassicales</taxon>
        <taxon>Brassicaceae</taxon>
        <taxon>Brassiceae</taxon>
        <taxon>Brassica</taxon>
    </lineage>
</organism>
<dbReference type="EC" id="2.3.1.225" evidence="8"/>
<dbReference type="PROSITE" id="PS50216">
    <property type="entry name" value="DHHC"/>
    <property type="match status" value="1"/>
</dbReference>
<feature type="transmembrane region" description="Helical" evidence="8">
    <location>
        <begin position="83"/>
        <end position="108"/>
    </location>
</feature>
<feature type="transmembrane region" description="Helical" evidence="8">
    <location>
        <begin position="34"/>
        <end position="50"/>
    </location>
</feature>
<evidence type="ECO:0000313" key="10">
    <source>
        <dbReference type="EMBL" id="KAG2316540.1"/>
    </source>
</evidence>
<dbReference type="Proteomes" id="UP000886595">
    <property type="component" value="Unassembled WGS sequence"/>
</dbReference>
<proteinExistence type="inferred from homology"/>
<evidence type="ECO:0000256" key="4">
    <source>
        <dbReference type="ARBA" id="ARBA00022692"/>
    </source>
</evidence>
<feature type="transmembrane region" description="Helical" evidence="8">
    <location>
        <begin position="114"/>
        <end position="133"/>
    </location>
</feature>
<evidence type="ECO:0000256" key="8">
    <source>
        <dbReference type="RuleBase" id="RU079119"/>
    </source>
</evidence>
<dbReference type="GO" id="GO:0019706">
    <property type="term" value="F:protein-cysteine S-palmitoyltransferase activity"/>
    <property type="evidence" value="ECO:0007669"/>
    <property type="project" value="UniProtKB-EC"/>
</dbReference>
<keyword evidence="7 8" id="KW-0012">Acyltransferase</keyword>
<feature type="transmembrane region" description="Helical" evidence="8">
    <location>
        <begin position="258"/>
        <end position="281"/>
    </location>
</feature>
<dbReference type="InterPro" id="IPR001594">
    <property type="entry name" value="Palmitoyltrfase_DHHC"/>
</dbReference>
<comment type="catalytic activity">
    <reaction evidence="8">
        <text>L-cysteinyl-[protein] + hexadecanoyl-CoA = S-hexadecanoyl-L-cysteinyl-[protein] + CoA</text>
        <dbReference type="Rhea" id="RHEA:36683"/>
        <dbReference type="Rhea" id="RHEA-COMP:10131"/>
        <dbReference type="Rhea" id="RHEA-COMP:11032"/>
        <dbReference type="ChEBI" id="CHEBI:29950"/>
        <dbReference type="ChEBI" id="CHEBI:57287"/>
        <dbReference type="ChEBI" id="CHEBI:57379"/>
        <dbReference type="ChEBI" id="CHEBI:74151"/>
        <dbReference type="EC" id="2.3.1.225"/>
    </reaction>
</comment>
<dbReference type="PANTHER" id="PTHR22883">
    <property type="entry name" value="ZINC FINGER DHHC DOMAIN CONTAINING PROTEIN"/>
    <property type="match status" value="1"/>
</dbReference>
<comment type="caution">
    <text evidence="10">The sequence shown here is derived from an EMBL/GenBank/DDBJ whole genome shotgun (WGS) entry which is preliminary data.</text>
</comment>
<keyword evidence="4 8" id="KW-0812">Transmembrane</keyword>
<feature type="transmembrane region" description="Helical" evidence="8">
    <location>
        <begin position="204"/>
        <end position="228"/>
    </location>
</feature>
<evidence type="ECO:0000256" key="2">
    <source>
        <dbReference type="ARBA" id="ARBA00008574"/>
    </source>
</evidence>
<dbReference type="GO" id="GO:0005794">
    <property type="term" value="C:Golgi apparatus"/>
    <property type="evidence" value="ECO:0007669"/>
    <property type="project" value="TreeGrafter"/>
</dbReference>
<keyword evidence="3 8" id="KW-0808">Transferase</keyword>
<name>A0A8X8AYT2_BRACI</name>
<dbReference type="OrthoDB" id="5977743at2759"/>
<gene>
    <name evidence="10" type="ORF">Bca52824_019662</name>
</gene>
<feature type="domain" description="Palmitoyltransferase DHHC" evidence="9">
    <location>
        <begin position="158"/>
        <end position="292"/>
    </location>
</feature>
<evidence type="ECO:0000256" key="7">
    <source>
        <dbReference type="ARBA" id="ARBA00023315"/>
    </source>
</evidence>
<dbReference type="EMBL" id="JAAMPC010000004">
    <property type="protein sequence ID" value="KAG2316540.1"/>
    <property type="molecule type" value="Genomic_DNA"/>
</dbReference>
<dbReference type="AlphaFoldDB" id="A0A8X8AYT2"/>
<dbReference type="GO" id="GO:0006612">
    <property type="term" value="P:protein targeting to membrane"/>
    <property type="evidence" value="ECO:0007669"/>
    <property type="project" value="TreeGrafter"/>
</dbReference>
<keyword evidence="6 8" id="KW-0472">Membrane</keyword>
<dbReference type="InterPro" id="IPR039859">
    <property type="entry name" value="PFA4/ZDH16/20/ERF2-like"/>
</dbReference>
<dbReference type="Pfam" id="PF01529">
    <property type="entry name" value="DHHC"/>
    <property type="match status" value="1"/>
</dbReference>
<accession>A0A8X8AYT2</accession>
<comment type="subcellular location">
    <subcellularLocation>
        <location evidence="1">Endomembrane system</location>
        <topology evidence="1">Multi-pass membrane protein</topology>
    </subcellularLocation>
</comment>
<evidence type="ECO:0000256" key="1">
    <source>
        <dbReference type="ARBA" id="ARBA00004127"/>
    </source>
</evidence>
<evidence type="ECO:0000313" key="11">
    <source>
        <dbReference type="Proteomes" id="UP000886595"/>
    </source>
</evidence>
<keyword evidence="11" id="KW-1185">Reference proteome</keyword>
<protein>
    <recommendedName>
        <fullName evidence="8">S-acyltransferase</fullName>
        <ecNumber evidence="8">2.3.1.225</ecNumber>
    </recommendedName>
    <alternativeName>
        <fullName evidence="8">Palmitoyltransferase</fullName>
    </alternativeName>
</protein>
<comment type="domain">
    <text evidence="8">The DHHC domain is required for palmitoyltransferase activity.</text>
</comment>
<sequence length="379" mass="43445">MEVQWVLVCHGMVTLTVVVSFLCGHSPVFKGTPIGWIHYFLTFGAWDYLLRFVEFVFGSKGTDAVLSVEGFCCDRPNPFLQIIYLLILGSTYFITVKSSFAYIPGYYIGEVHKYMSFGAVMIGVLLFLLTSFCDPGTVNAKNVSQYVSAYPYDDIIYSEKECPTCKIPKPARSKHCSICNRCVARFDHHCGWMNNCIGEKNTKYFMAFLLWHFLLCLYGAVAIGFILAGRVKEPHSYYGIKNSFRSLAPRLVHTTPRYFYWCFFPYLLLAGFFAYHLNLCLTNTTTNEKFKWREYTSLQKKISEAKASAAALKAGMSNNELERPAMSKWRGLWRRSEAKAESIVAKRNMYDKGNFQNISEIVFPLSSRQGFQKPYHKSE</sequence>
<keyword evidence="5 8" id="KW-1133">Transmembrane helix</keyword>
<dbReference type="GO" id="GO:0005783">
    <property type="term" value="C:endoplasmic reticulum"/>
    <property type="evidence" value="ECO:0007669"/>
    <property type="project" value="TreeGrafter"/>
</dbReference>
<feature type="transmembrane region" description="Helical" evidence="8">
    <location>
        <begin position="7"/>
        <end position="28"/>
    </location>
</feature>
<comment type="similarity">
    <text evidence="2 8">Belongs to the DHHC palmitoyltransferase family.</text>
</comment>
<evidence type="ECO:0000256" key="5">
    <source>
        <dbReference type="ARBA" id="ARBA00022989"/>
    </source>
</evidence>
<reference evidence="10 11" key="1">
    <citation type="submission" date="2020-02" db="EMBL/GenBank/DDBJ databases">
        <authorList>
            <person name="Ma Q."/>
            <person name="Huang Y."/>
            <person name="Song X."/>
            <person name="Pei D."/>
        </authorList>
    </citation>
    <scope>NUCLEOTIDE SEQUENCE [LARGE SCALE GENOMIC DNA]</scope>
    <source>
        <strain evidence="10">Sxm20200214</strain>
        <tissue evidence="10">Leaf</tissue>
    </source>
</reference>
<evidence type="ECO:0000256" key="6">
    <source>
        <dbReference type="ARBA" id="ARBA00023136"/>
    </source>
</evidence>
<evidence type="ECO:0000256" key="3">
    <source>
        <dbReference type="ARBA" id="ARBA00022679"/>
    </source>
</evidence>
<evidence type="ECO:0000259" key="9">
    <source>
        <dbReference type="Pfam" id="PF01529"/>
    </source>
</evidence>
<dbReference type="PANTHER" id="PTHR22883:SF469">
    <property type="entry name" value="S-ACYLTRANSFERASE"/>
    <property type="match status" value="1"/>
</dbReference>